<feature type="compositionally biased region" description="Low complexity" evidence="1">
    <location>
        <begin position="26"/>
        <end position="36"/>
    </location>
</feature>
<reference evidence="2 3" key="1">
    <citation type="journal article" date="2024" name="Commun. Biol.">
        <title>Comparative genomic analysis of thermophilic fungi reveals convergent evolutionary adaptations and gene losses.</title>
        <authorList>
            <person name="Steindorff A.S."/>
            <person name="Aguilar-Pontes M.V."/>
            <person name="Robinson A.J."/>
            <person name="Andreopoulos B."/>
            <person name="LaButti K."/>
            <person name="Kuo A."/>
            <person name="Mondo S."/>
            <person name="Riley R."/>
            <person name="Otillar R."/>
            <person name="Haridas S."/>
            <person name="Lipzen A."/>
            <person name="Grimwood J."/>
            <person name="Schmutz J."/>
            <person name="Clum A."/>
            <person name="Reid I.D."/>
            <person name="Moisan M.C."/>
            <person name="Butler G."/>
            <person name="Nguyen T.T.M."/>
            <person name="Dewar K."/>
            <person name="Conant G."/>
            <person name="Drula E."/>
            <person name="Henrissat B."/>
            <person name="Hansel C."/>
            <person name="Singer S."/>
            <person name="Hutchinson M.I."/>
            <person name="de Vries R.P."/>
            <person name="Natvig D.O."/>
            <person name="Powell A.J."/>
            <person name="Tsang A."/>
            <person name="Grigoriev I.V."/>
        </authorList>
    </citation>
    <scope>NUCLEOTIDE SEQUENCE [LARGE SCALE GENOMIC DNA]</scope>
    <source>
        <strain evidence="2 3">CBS 620.91</strain>
    </source>
</reference>
<organism evidence="2 3">
    <name type="scientific">Humicola insolens</name>
    <name type="common">Soft-rot fungus</name>
    <dbReference type="NCBI Taxonomy" id="85995"/>
    <lineage>
        <taxon>Eukaryota</taxon>
        <taxon>Fungi</taxon>
        <taxon>Dikarya</taxon>
        <taxon>Ascomycota</taxon>
        <taxon>Pezizomycotina</taxon>
        <taxon>Sordariomycetes</taxon>
        <taxon>Sordariomycetidae</taxon>
        <taxon>Sordariales</taxon>
        <taxon>Chaetomiaceae</taxon>
        <taxon>Mycothermus</taxon>
    </lineage>
</organism>
<feature type="region of interest" description="Disordered" evidence="1">
    <location>
        <begin position="351"/>
        <end position="381"/>
    </location>
</feature>
<accession>A0ABR3VFH7</accession>
<gene>
    <name evidence="2" type="ORF">VTJ49DRAFT_750</name>
</gene>
<evidence type="ECO:0000313" key="2">
    <source>
        <dbReference type="EMBL" id="KAL1840176.1"/>
    </source>
</evidence>
<feature type="compositionally biased region" description="Polar residues" evidence="1">
    <location>
        <begin position="96"/>
        <end position="108"/>
    </location>
</feature>
<dbReference type="Proteomes" id="UP001583172">
    <property type="component" value="Unassembled WGS sequence"/>
</dbReference>
<protein>
    <submittedName>
        <fullName evidence="2">Uncharacterized protein</fullName>
    </submittedName>
</protein>
<feature type="compositionally biased region" description="Basic residues" evidence="1">
    <location>
        <begin position="523"/>
        <end position="536"/>
    </location>
</feature>
<comment type="caution">
    <text evidence="2">The sequence shown here is derived from an EMBL/GenBank/DDBJ whole genome shotgun (WGS) entry which is preliminary data.</text>
</comment>
<evidence type="ECO:0000313" key="3">
    <source>
        <dbReference type="Proteomes" id="UP001583172"/>
    </source>
</evidence>
<proteinExistence type="predicted"/>
<feature type="region of interest" description="Disordered" evidence="1">
    <location>
        <begin position="449"/>
        <end position="469"/>
    </location>
</feature>
<keyword evidence="3" id="KW-1185">Reference proteome</keyword>
<name>A0ABR3VFH7_HUMIN</name>
<dbReference type="EMBL" id="JAZGSY010000124">
    <property type="protein sequence ID" value="KAL1840176.1"/>
    <property type="molecule type" value="Genomic_DNA"/>
</dbReference>
<sequence length="553" mass="60046">MMAREEIAFKPRPKLRSKSLPGPSDATTSATTASTSGRFGHAPAVPTRYASIGPDVPQRASIYATADRDDPSEAFSNFKFPAPTGEPSTPRRPRSNSKSLDRPSSVSLSPKARVDRKQYPEATQLEPTVPPLGLDCQSEPVQDRRSCIAGSVTREFRYLDPSTWPKPKPGGSRRHTLLVAIPNEPNRNNANLSRRPLSLAIHTPATRRSVKSLRRSTSMSGLARRKSLVPALKEPTVDDFLALSDDDIADGANNRARTPACHPPSSALSPHSSPFRAPVWTGPDHPMLTLSPPLAARPAAQAAIEAARIAAKYRLDLLYVVNLWPSHMSRPSRSSPFDGAFGSRVALSPHDLSFGTTPSPPESPMSSGYDSSGGCESPRRGTGLAMTGRLLAAYGLDSVQYPFRISAPANLKALRANDWLEFRNDKAARNEYAVGYSRAFYTGHSPARAGNGAATSTSHLTTSEDRVNKGFWPPPNRGIVFSAFRVADERGNLILSDQAELREMYREVEGLVNMLIDLHKGQRRTRTPKGTPRRRCVNSPGGRVAMSSAPTMT</sequence>
<feature type="region of interest" description="Disordered" evidence="1">
    <location>
        <begin position="1"/>
        <end position="138"/>
    </location>
</feature>
<evidence type="ECO:0000256" key="1">
    <source>
        <dbReference type="SAM" id="MobiDB-lite"/>
    </source>
</evidence>
<feature type="region of interest" description="Disordered" evidence="1">
    <location>
        <begin position="523"/>
        <end position="553"/>
    </location>
</feature>